<feature type="region of interest" description="Disordered" evidence="1">
    <location>
        <begin position="1"/>
        <end position="118"/>
    </location>
</feature>
<dbReference type="EMBL" id="GG745376">
    <property type="protein sequence ID" value="KNE72022.1"/>
    <property type="molecule type" value="Genomic_DNA"/>
</dbReference>
<dbReference type="AlphaFoldDB" id="A0A0L0TB98"/>
<dbReference type="VEuPathDB" id="FungiDB:AMAG_20425"/>
<evidence type="ECO:0000256" key="1">
    <source>
        <dbReference type="SAM" id="MobiDB-lite"/>
    </source>
</evidence>
<organism evidence="2 3">
    <name type="scientific">Allomyces macrogynus (strain ATCC 38327)</name>
    <name type="common">Allomyces javanicus var. macrogynus</name>
    <dbReference type="NCBI Taxonomy" id="578462"/>
    <lineage>
        <taxon>Eukaryota</taxon>
        <taxon>Fungi</taxon>
        <taxon>Fungi incertae sedis</taxon>
        <taxon>Blastocladiomycota</taxon>
        <taxon>Blastocladiomycetes</taxon>
        <taxon>Blastocladiales</taxon>
        <taxon>Blastocladiaceae</taxon>
        <taxon>Allomyces</taxon>
    </lineage>
</organism>
<dbReference type="Proteomes" id="UP000054350">
    <property type="component" value="Unassembled WGS sequence"/>
</dbReference>
<name>A0A0L0TB98_ALLM3</name>
<reference evidence="3" key="2">
    <citation type="submission" date="2009-11" db="EMBL/GenBank/DDBJ databases">
        <title>The Genome Sequence of Allomyces macrogynus strain ATCC 38327.</title>
        <authorList>
            <consortium name="The Broad Institute Genome Sequencing Platform"/>
            <person name="Russ C."/>
            <person name="Cuomo C."/>
            <person name="Shea T."/>
            <person name="Young S.K."/>
            <person name="Zeng Q."/>
            <person name="Koehrsen M."/>
            <person name="Haas B."/>
            <person name="Borodovsky M."/>
            <person name="Guigo R."/>
            <person name="Alvarado L."/>
            <person name="Berlin A."/>
            <person name="Borenstein D."/>
            <person name="Chen Z."/>
            <person name="Engels R."/>
            <person name="Freedman E."/>
            <person name="Gellesch M."/>
            <person name="Goldberg J."/>
            <person name="Griggs A."/>
            <person name="Gujja S."/>
            <person name="Heiman D."/>
            <person name="Hepburn T."/>
            <person name="Howarth C."/>
            <person name="Jen D."/>
            <person name="Larson L."/>
            <person name="Lewis B."/>
            <person name="Mehta T."/>
            <person name="Park D."/>
            <person name="Pearson M."/>
            <person name="Roberts A."/>
            <person name="Saif S."/>
            <person name="Shenoy N."/>
            <person name="Sisk P."/>
            <person name="Stolte C."/>
            <person name="Sykes S."/>
            <person name="Walk T."/>
            <person name="White J."/>
            <person name="Yandava C."/>
            <person name="Burger G."/>
            <person name="Gray M.W."/>
            <person name="Holland P.W.H."/>
            <person name="King N."/>
            <person name="Lang F.B.F."/>
            <person name="Roger A.J."/>
            <person name="Ruiz-Trillo I."/>
            <person name="Lander E."/>
            <person name="Nusbaum C."/>
        </authorList>
    </citation>
    <scope>NUCLEOTIDE SEQUENCE [LARGE SCALE GENOMIC DNA]</scope>
    <source>
        <strain evidence="3">ATCC 38327</strain>
    </source>
</reference>
<evidence type="ECO:0000313" key="2">
    <source>
        <dbReference type="EMBL" id="KNE72022.1"/>
    </source>
</evidence>
<reference evidence="2 3" key="1">
    <citation type="submission" date="2009-11" db="EMBL/GenBank/DDBJ databases">
        <title>Annotation of Allomyces macrogynus ATCC 38327.</title>
        <authorList>
            <consortium name="The Broad Institute Genome Sequencing Platform"/>
            <person name="Russ C."/>
            <person name="Cuomo C."/>
            <person name="Burger G."/>
            <person name="Gray M.W."/>
            <person name="Holland P.W.H."/>
            <person name="King N."/>
            <person name="Lang F.B.F."/>
            <person name="Roger A.J."/>
            <person name="Ruiz-Trillo I."/>
            <person name="Young S.K."/>
            <person name="Zeng Q."/>
            <person name="Gargeya S."/>
            <person name="Fitzgerald M."/>
            <person name="Haas B."/>
            <person name="Abouelleil A."/>
            <person name="Alvarado L."/>
            <person name="Arachchi H.M."/>
            <person name="Berlin A."/>
            <person name="Chapman S.B."/>
            <person name="Gearin G."/>
            <person name="Goldberg J."/>
            <person name="Griggs A."/>
            <person name="Gujja S."/>
            <person name="Hansen M."/>
            <person name="Heiman D."/>
            <person name="Howarth C."/>
            <person name="Larimer J."/>
            <person name="Lui A."/>
            <person name="MacDonald P.J.P."/>
            <person name="McCowen C."/>
            <person name="Montmayeur A."/>
            <person name="Murphy C."/>
            <person name="Neiman D."/>
            <person name="Pearson M."/>
            <person name="Priest M."/>
            <person name="Roberts A."/>
            <person name="Saif S."/>
            <person name="Shea T."/>
            <person name="Sisk P."/>
            <person name="Stolte C."/>
            <person name="Sykes S."/>
            <person name="Wortman J."/>
            <person name="Nusbaum C."/>
            <person name="Birren B."/>
        </authorList>
    </citation>
    <scope>NUCLEOTIDE SEQUENCE [LARGE SCALE GENOMIC DNA]</scope>
    <source>
        <strain evidence="2 3">ATCC 38327</strain>
    </source>
</reference>
<sequence>MLAYFSAVGWPAGAGAPTSPTHGDAPPPPMSPPTDARRAPAPQPQPQHPPQTMYWASPTSPPHARRQPPGTGRAPPPPPPSVPRGHGHAGMPYSAYPTHRTRSSSTMGHPHVPSLGEY</sequence>
<proteinExistence type="predicted"/>
<evidence type="ECO:0000313" key="3">
    <source>
        <dbReference type="Proteomes" id="UP000054350"/>
    </source>
</evidence>
<accession>A0A0L0TB98</accession>
<keyword evidence="3" id="KW-1185">Reference proteome</keyword>
<gene>
    <name evidence="2" type="ORF">AMAG_20425</name>
</gene>
<protein>
    <submittedName>
        <fullName evidence="2">Uncharacterized protein</fullName>
    </submittedName>
</protein>